<dbReference type="Gene3D" id="3.40.50.300">
    <property type="entry name" value="P-loop containing nucleotide triphosphate hydrolases"/>
    <property type="match status" value="1"/>
</dbReference>
<dbReference type="AlphaFoldDB" id="A0A2N6CT50"/>
<dbReference type="InterPro" id="IPR025944">
    <property type="entry name" value="Sigma_54_int_dom_CS"/>
</dbReference>
<dbReference type="InterPro" id="IPR002197">
    <property type="entry name" value="HTH_Fis"/>
</dbReference>
<dbReference type="InterPro" id="IPR009057">
    <property type="entry name" value="Homeodomain-like_sf"/>
</dbReference>
<evidence type="ECO:0000313" key="7">
    <source>
        <dbReference type="EMBL" id="PLX60284.1"/>
    </source>
</evidence>
<dbReference type="InterPro" id="IPR002078">
    <property type="entry name" value="Sigma_54_int"/>
</dbReference>
<dbReference type="Gene3D" id="1.10.10.60">
    <property type="entry name" value="Homeodomain-like"/>
    <property type="match status" value="1"/>
</dbReference>
<reference evidence="7 8" key="1">
    <citation type="submission" date="2017-11" db="EMBL/GenBank/DDBJ databases">
        <title>Genome-resolved metagenomics identifies genetic mobility, metabolic interactions, and unexpected diversity in perchlorate-reducing communities.</title>
        <authorList>
            <person name="Barnum T.P."/>
            <person name="Figueroa I.A."/>
            <person name="Carlstrom C.I."/>
            <person name="Lucas L.N."/>
            <person name="Engelbrektson A.L."/>
            <person name="Coates J.D."/>
        </authorList>
    </citation>
    <scope>NUCLEOTIDE SEQUENCE [LARGE SCALE GENOMIC DNA]</scope>
    <source>
        <strain evidence="7">BM301</strain>
    </source>
</reference>
<dbReference type="PROSITE" id="PS50045">
    <property type="entry name" value="SIGMA54_INTERACT_4"/>
    <property type="match status" value="1"/>
</dbReference>
<dbReference type="SUPFAM" id="SSF46689">
    <property type="entry name" value="Homeodomain-like"/>
    <property type="match status" value="1"/>
</dbReference>
<dbReference type="InterPro" id="IPR058031">
    <property type="entry name" value="AAA_lid_NorR"/>
</dbReference>
<dbReference type="Pfam" id="PF25601">
    <property type="entry name" value="AAA_lid_14"/>
    <property type="match status" value="1"/>
</dbReference>
<keyword evidence="3" id="KW-0805">Transcription regulation</keyword>
<name>A0A2N6CT50_9GAMM</name>
<dbReference type="Gene3D" id="1.10.8.60">
    <property type="match status" value="1"/>
</dbReference>
<dbReference type="PANTHER" id="PTHR32071">
    <property type="entry name" value="TRANSCRIPTIONAL REGULATORY PROTEIN"/>
    <property type="match status" value="1"/>
</dbReference>
<dbReference type="Pfam" id="PF02954">
    <property type="entry name" value="HTH_8"/>
    <property type="match status" value="1"/>
</dbReference>
<dbReference type="GO" id="GO:0006355">
    <property type="term" value="P:regulation of DNA-templated transcription"/>
    <property type="evidence" value="ECO:0007669"/>
    <property type="project" value="InterPro"/>
</dbReference>
<dbReference type="InterPro" id="IPR003593">
    <property type="entry name" value="AAA+_ATPase"/>
</dbReference>
<feature type="domain" description="Sigma-54 factor interaction" evidence="6">
    <location>
        <begin position="6"/>
        <end position="235"/>
    </location>
</feature>
<dbReference type="InterPro" id="IPR027417">
    <property type="entry name" value="P-loop_NTPase"/>
</dbReference>
<feature type="region of interest" description="Disordered" evidence="5">
    <location>
        <begin position="323"/>
        <end position="343"/>
    </location>
</feature>
<dbReference type="Pfam" id="PF00158">
    <property type="entry name" value="Sigma54_activat"/>
    <property type="match status" value="1"/>
</dbReference>
<evidence type="ECO:0000256" key="5">
    <source>
        <dbReference type="SAM" id="MobiDB-lite"/>
    </source>
</evidence>
<organism evidence="7 8">
    <name type="scientific">Sedimenticola selenatireducens</name>
    <dbReference type="NCBI Taxonomy" id="191960"/>
    <lineage>
        <taxon>Bacteria</taxon>
        <taxon>Pseudomonadati</taxon>
        <taxon>Pseudomonadota</taxon>
        <taxon>Gammaproteobacteria</taxon>
        <taxon>Chromatiales</taxon>
        <taxon>Sedimenticolaceae</taxon>
        <taxon>Sedimenticola</taxon>
    </lineage>
</organism>
<feature type="compositionally biased region" description="Basic and acidic residues" evidence="5">
    <location>
        <begin position="332"/>
        <end position="343"/>
    </location>
</feature>
<evidence type="ECO:0000313" key="8">
    <source>
        <dbReference type="Proteomes" id="UP000235015"/>
    </source>
</evidence>
<dbReference type="RefSeq" id="WP_273440535.1">
    <property type="nucleotide sequence ID" value="NZ_PKUN01000025.1"/>
</dbReference>
<evidence type="ECO:0000256" key="4">
    <source>
        <dbReference type="ARBA" id="ARBA00023163"/>
    </source>
</evidence>
<dbReference type="FunFam" id="3.40.50.300:FF:000006">
    <property type="entry name" value="DNA-binding transcriptional regulator NtrC"/>
    <property type="match status" value="1"/>
</dbReference>
<proteinExistence type="predicted"/>
<dbReference type="SUPFAM" id="SSF52540">
    <property type="entry name" value="P-loop containing nucleoside triphosphate hydrolases"/>
    <property type="match status" value="1"/>
</dbReference>
<gene>
    <name evidence="7" type="ORF">C0630_15915</name>
</gene>
<dbReference type="GO" id="GO:0005524">
    <property type="term" value="F:ATP binding"/>
    <property type="evidence" value="ECO:0007669"/>
    <property type="project" value="UniProtKB-KW"/>
</dbReference>
<dbReference type="CDD" id="cd00009">
    <property type="entry name" value="AAA"/>
    <property type="match status" value="1"/>
</dbReference>
<evidence type="ECO:0000259" key="6">
    <source>
        <dbReference type="PROSITE" id="PS50045"/>
    </source>
</evidence>
<evidence type="ECO:0000256" key="3">
    <source>
        <dbReference type="ARBA" id="ARBA00023015"/>
    </source>
</evidence>
<evidence type="ECO:0000256" key="1">
    <source>
        <dbReference type="ARBA" id="ARBA00022741"/>
    </source>
</evidence>
<dbReference type="PROSITE" id="PS00688">
    <property type="entry name" value="SIGMA54_INTERACT_3"/>
    <property type="match status" value="1"/>
</dbReference>
<dbReference type="Proteomes" id="UP000235015">
    <property type="component" value="Unassembled WGS sequence"/>
</dbReference>
<dbReference type="EMBL" id="PKUN01000025">
    <property type="protein sequence ID" value="PLX60284.1"/>
    <property type="molecule type" value="Genomic_DNA"/>
</dbReference>
<protein>
    <recommendedName>
        <fullName evidence="6">Sigma-54 factor interaction domain-containing protein</fullName>
    </recommendedName>
</protein>
<dbReference type="GO" id="GO:0043565">
    <property type="term" value="F:sequence-specific DNA binding"/>
    <property type="evidence" value="ECO:0007669"/>
    <property type="project" value="InterPro"/>
</dbReference>
<dbReference type="SMART" id="SM00382">
    <property type="entry name" value="AAA"/>
    <property type="match status" value="1"/>
</dbReference>
<keyword evidence="2" id="KW-0067">ATP-binding</keyword>
<sequence length="343" mass="38427">MQNQEPLGCSKDHQEIIDKLTKIARTDAEVLITGPSGVGKELFARFVHANSHRNPWPFIPVNCGTLTGELMENELFGHIAGAFTGARPSCDGLVCAAESGTLFLDEVDTLSITCQVKLLRFLQDKQYRRLGENRLRQANVRIIAATNTDLETAVEQNLFRKDLFFRLRVAPVQIPALHHRMEDLSLLIDNFTEKSASSYGLSKISFSDGALERMQNYSWPGNIRELENCVNFLTCLQLGRPVEANDLPLLNGVKTATETFDTNKSETSSFNSAKSNLITYFEQQYLTNALKRTNGNVSAAARLSEKDRRAFLELLHKHAINPAHYRNGAPASKDEFHQKKDIS</sequence>
<accession>A0A2N6CT50</accession>
<comment type="caution">
    <text evidence="7">The sequence shown here is derived from an EMBL/GenBank/DDBJ whole genome shotgun (WGS) entry which is preliminary data.</text>
</comment>
<evidence type="ECO:0000256" key="2">
    <source>
        <dbReference type="ARBA" id="ARBA00022840"/>
    </source>
</evidence>
<keyword evidence="4" id="KW-0804">Transcription</keyword>
<keyword evidence="1" id="KW-0547">Nucleotide-binding</keyword>